<sequence>MIDLPFTEENRRAMEQHLGLFGENIWKHTIVVFTRGECLRGKSIEQHIESEGEALGWLVEKCGNRYCVFDKQTEGEKQVIQLLDKIEEVAVSNSGRHFELDEKTLRDAKEKEKDVKVRAKARFTKMVKQREPLKEEAQVLSMSEIRILLLGWVSSRKTSAKNIILNEKVHATNRTTSVQTQTGEVAGLKVSVVDTPGWWKYFSAQSTPGWVKTQLQKSLTLGSKAPHAILLAVPADTTFPEEQRKITEDNMKMFGDQVWRHTIVLFTCGDLLGETTIEEHIESEGQPLQWLVEKCGNRYHVFDNINRGDGSQVTELLEKIKEMVAGNSSYASDTQLFEAKETSEEPKRLDVEMGNLLDEKWKRMDEKMEEEIKKLGTQSADRNITGKKSLDEFHDCECTIINSVLVFYLGEEYSVLVRIY</sequence>
<dbReference type="KEGG" id="char:116219341"/>
<protein>
    <submittedName>
        <fullName evidence="6">GTPase IMAP family member 7-like</fullName>
    </submittedName>
</protein>
<accession>A0A6P8F140</accession>
<keyword evidence="2" id="KW-0547">Nucleotide-binding</keyword>
<dbReference type="OrthoDB" id="9982588at2759"/>
<name>A0A6P8F140_CLUHA</name>
<dbReference type="SUPFAM" id="SSF52540">
    <property type="entry name" value="P-loop containing nucleoside triphosphate hydrolases"/>
    <property type="match status" value="1"/>
</dbReference>
<evidence type="ECO:0000259" key="4">
    <source>
        <dbReference type="PROSITE" id="PS51720"/>
    </source>
</evidence>
<dbReference type="PROSITE" id="PS51720">
    <property type="entry name" value="G_AIG1"/>
    <property type="match status" value="1"/>
</dbReference>
<comment type="similarity">
    <text evidence="1">Belongs to the TRAFAC class TrmE-Era-EngA-EngB-Septin-like GTPase superfamily. AIG1/Toc34/Toc159-like paraseptin GTPase family. IAN subfamily.</text>
</comment>
<dbReference type="Gene3D" id="3.40.50.300">
    <property type="entry name" value="P-loop containing nucleotide triphosphate hydrolases"/>
    <property type="match status" value="2"/>
</dbReference>
<proteinExistence type="inferred from homology"/>
<dbReference type="InterPro" id="IPR027417">
    <property type="entry name" value="P-loop_NTPase"/>
</dbReference>
<organism evidence="5 6">
    <name type="scientific">Clupea harengus</name>
    <name type="common">Atlantic herring</name>
    <dbReference type="NCBI Taxonomy" id="7950"/>
    <lineage>
        <taxon>Eukaryota</taxon>
        <taxon>Metazoa</taxon>
        <taxon>Chordata</taxon>
        <taxon>Craniata</taxon>
        <taxon>Vertebrata</taxon>
        <taxon>Euteleostomi</taxon>
        <taxon>Actinopterygii</taxon>
        <taxon>Neopterygii</taxon>
        <taxon>Teleostei</taxon>
        <taxon>Clupei</taxon>
        <taxon>Clupeiformes</taxon>
        <taxon>Clupeoidei</taxon>
        <taxon>Clupeidae</taxon>
        <taxon>Clupea</taxon>
    </lineage>
</organism>
<evidence type="ECO:0000256" key="3">
    <source>
        <dbReference type="ARBA" id="ARBA00023134"/>
    </source>
</evidence>
<gene>
    <name evidence="6" type="primary">LOC116219341</name>
</gene>
<dbReference type="GO" id="GO:0005525">
    <property type="term" value="F:GTP binding"/>
    <property type="evidence" value="ECO:0007669"/>
    <property type="project" value="UniProtKB-KW"/>
</dbReference>
<keyword evidence="3" id="KW-0342">GTP-binding</keyword>
<dbReference type="Pfam" id="PF04548">
    <property type="entry name" value="AIG1"/>
    <property type="match status" value="2"/>
</dbReference>
<dbReference type="Proteomes" id="UP000515152">
    <property type="component" value="Chromosome 24"/>
</dbReference>
<dbReference type="PANTHER" id="PTHR10903">
    <property type="entry name" value="GTPASE, IMAP FAMILY MEMBER-RELATED"/>
    <property type="match status" value="1"/>
</dbReference>
<dbReference type="RefSeq" id="XP_031418459.1">
    <property type="nucleotide sequence ID" value="XM_031562599.1"/>
</dbReference>
<feature type="domain" description="AIG1-type G" evidence="4">
    <location>
        <begin position="142"/>
        <end position="341"/>
    </location>
</feature>
<dbReference type="PANTHER" id="PTHR10903:SF107">
    <property type="entry name" value="GTPASE IMAP FAMILY MEMBER 4-LIKE-RELATED"/>
    <property type="match status" value="1"/>
</dbReference>
<dbReference type="FunFam" id="3.40.50.300:FF:001809">
    <property type="entry name" value="Si:ch1073-365p7.2"/>
    <property type="match status" value="1"/>
</dbReference>
<evidence type="ECO:0000256" key="1">
    <source>
        <dbReference type="ARBA" id="ARBA00008535"/>
    </source>
</evidence>
<dbReference type="AlphaFoldDB" id="A0A6P8F140"/>
<evidence type="ECO:0000313" key="6">
    <source>
        <dbReference type="RefSeq" id="XP_031418459.1"/>
    </source>
</evidence>
<dbReference type="InterPro" id="IPR006703">
    <property type="entry name" value="G_AIG1"/>
</dbReference>
<reference evidence="6" key="1">
    <citation type="submission" date="2025-08" db="UniProtKB">
        <authorList>
            <consortium name="RefSeq"/>
        </authorList>
    </citation>
    <scope>IDENTIFICATION</scope>
</reference>
<dbReference type="GeneID" id="116219341"/>
<keyword evidence="5" id="KW-1185">Reference proteome</keyword>
<evidence type="ECO:0000256" key="2">
    <source>
        <dbReference type="ARBA" id="ARBA00022741"/>
    </source>
</evidence>
<dbReference type="InterPro" id="IPR045058">
    <property type="entry name" value="GIMA/IAN/Toc"/>
</dbReference>
<evidence type="ECO:0000313" key="5">
    <source>
        <dbReference type="Proteomes" id="UP000515152"/>
    </source>
</evidence>